<name>A1CGM6_ASPCL</name>
<accession>A1CGM6</accession>
<evidence type="ECO:0000259" key="2">
    <source>
        <dbReference type="Pfam" id="PF02668"/>
    </source>
</evidence>
<dbReference type="Pfam" id="PF02668">
    <property type="entry name" value="TauD"/>
    <property type="match status" value="1"/>
</dbReference>
<evidence type="ECO:0000256" key="1">
    <source>
        <dbReference type="ARBA" id="ARBA00023002"/>
    </source>
</evidence>
<feature type="domain" description="TauD/TfdA-like" evidence="2">
    <location>
        <begin position="22"/>
        <end position="273"/>
    </location>
</feature>
<dbReference type="SUPFAM" id="SSF51197">
    <property type="entry name" value="Clavaminate synthase-like"/>
    <property type="match status" value="1"/>
</dbReference>
<gene>
    <name evidence="3" type="ORF">ACLA_067440</name>
</gene>
<dbReference type="KEGG" id="act:ACLA_067440"/>
<dbReference type="OMA" id="ANCQARS"/>
<evidence type="ECO:0000313" key="3">
    <source>
        <dbReference type="EMBL" id="EAW11106.1"/>
    </source>
</evidence>
<dbReference type="VEuPathDB" id="FungiDB:ACLA_067440"/>
<dbReference type="AlphaFoldDB" id="A1CGM6"/>
<dbReference type="InterPro" id="IPR003819">
    <property type="entry name" value="TauD/TfdA-like"/>
</dbReference>
<keyword evidence="4" id="KW-1185">Reference proteome</keyword>
<proteinExistence type="predicted"/>
<evidence type="ECO:0000313" key="4">
    <source>
        <dbReference type="Proteomes" id="UP000006701"/>
    </source>
</evidence>
<dbReference type="RefSeq" id="XP_001272532.1">
    <property type="nucleotide sequence ID" value="XM_001272531.1"/>
</dbReference>
<dbReference type="GeneID" id="4704647"/>
<dbReference type="Gene3D" id="3.60.130.10">
    <property type="entry name" value="Clavaminate synthase-like"/>
    <property type="match status" value="1"/>
</dbReference>
<keyword evidence="1" id="KW-0560">Oxidoreductase</keyword>
<dbReference type="GO" id="GO:0016491">
    <property type="term" value="F:oxidoreductase activity"/>
    <property type="evidence" value="ECO:0007669"/>
    <property type="project" value="UniProtKB-KW"/>
</dbReference>
<sequence length="288" mass="32667">MHHLLSRPGSSAIRFIAHPRSFLLSNLRAASDPNHFGQVHHLLRNTGLVRLQLSFSDNESAYLQNLLQKLHKHHGHGLPITHSAQRGWMWDIRPSPDSFQSHHCQARSETMEEFPWHTDCSYERCPPRYFALQVLQPDRCGGGTLSVLNADRLLSLLSPGARKWLSSPSFRITVPPEFTKDEGERSIRGSLLAIHRSGPRLRFREDIISPLHPAAEGALMELKSVLLDPSAQAQVVNLTAHDLPQGSIILMDNGRWLHARNEVKDPQRHLRRVRWDAKPFLAQNVAVL</sequence>
<reference evidence="3 4" key="1">
    <citation type="journal article" date="2008" name="PLoS Genet.">
        <title>Genomic islands in the pathogenic filamentous fungus Aspergillus fumigatus.</title>
        <authorList>
            <person name="Fedorova N.D."/>
            <person name="Khaldi N."/>
            <person name="Joardar V.S."/>
            <person name="Maiti R."/>
            <person name="Amedeo P."/>
            <person name="Anderson M.J."/>
            <person name="Crabtree J."/>
            <person name="Silva J.C."/>
            <person name="Badger J.H."/>
            <person name="Albarraq A."/>
            <person name="Angiuoli S."/>
            <person name="Bussey H."/>
            <person name="Bowyer P."/>
            <person name="Cotty P.J."/>
            <person name="Dyer P.S."/>
            <person name="Egan A."/>
            <person name="Galens K."/>
            <person name="Fraser-Liggett C.M."/>
            <person name="Haas B.J."/>
            <person name="Inman J.M."/>
            <person name="Kent R."/>
            <person name="Lemieux S."/>
            <person name="Malavazi I."/>
            <person name="Orvis J."/>
            <person name="Roemer T."/>
            <person name="Ronning C.M."/>
            <person name="Sundaram J.P."/>
            <person name="Sutton G."/>
            <person name="Turner G."/>
            <person name="Venter J.C."/>
            <person name="White O.R."/>
            <person name="Whitty B.R."/>
            <person name="Youngman P."/>
            <person name="Wolfe K.H."/>
            <person name="Goldman G.H."/>
            <person name="Wortman J.R."/>
            <person name="Jiang B."/>
            <person name="Denning D.W."/>
            <person name="Nierman W.C."/>
        </authorList>
    </citation>
    <scope>NUCLEOTIDE SEQUENCE [LARGE SCALE GENOMIC DNA]</scope>
    <source>
        <strain evidence="4">ATCC 1007 / CBS 513.65 / DSM 816 / NCTC 3887 / NRRL 1</strain>
    </source>
</reference>
<dbReference type="eggNOG" id="ENOG502S1E9">
    <property type="taxonomic scope" value="Eukaryota"/>
</dbReference>
<dbReference type="EMBL" id="DS027053">
    <property type="protein sequence ID" value="EAW11106.1"/>
    <property type="molecule type" value="Genomic_DNA"/>
</dbReference>
<dbReference type="InterPro" id="IPR042098">
    <property type="entry name" value="TauD-like_sf"/>
</dbReference>
<dbReference type="OrthoDB" id="2960375at2759"/>
<protein>
    <recommendedName>
        <fullName evidence="2">TauD/TfdA-like domain-containing protein</fullName>
    </recommendedName>
</protein>
<organism evidence="3 4">
    <name type="scientific">Aspergillus clavatus (strain ATCC 1007 / CBS 513.65 / DSM 816 / NCTC 3887 / NRRL 1 / QM 1276 / 107)</name>
    <dbReference type="NCBI Taxonomy" id="344612"/>
    <lineage>
        <taxon>Eukaryota</taxon>
        <taxon>Fungi</taxon>
        <taxon>Dikarya</taxon>
        <taxon>Ascomycota</taxon>
        <taxon>Pezizomycotina</taxon>
        <taxon>Eurotiomycetes</taxon>
        <taxon>Eurotiomycetidae</taxon>
        <taxon>Eurotiales</taxon>
        <taxon>Aspergillaceae</taxon>
        <taxon>Aspergillus</taxon>
        <taxon>Aspergillus subgen. Fumigati</taxon>
    </lineage>
</organism>
<dbReference type="HOGENOM" id="CLU_059205_0_0_1"/>
<dbReference type="STRING" id="344612.A1CGM6"/>
<dbReference type="Proteomes" id="UP000006701">
    <property type="component" value="Unassembled WGS sequence"/>
</dbReference>